<dbReference type="PANTHER" id="PTHR40732:SF1">
    <property type="entry name" value="GTP-DEPENDENT DEPHOSPHO-COA KINASE"/>
    <property type="match status" value="1"/>
</dbReference>
<evidence type="ECO:0000256" key="2">
    <source>
        <dbReference type="ARBA" id="ARBA00022741"/>
    </source>
</evidence>
<accession>A0ABZ3H403</accession>
<dbReference type="InterPro" id="IPR007164">
    <property type="entry name" value="GTP-dep_dephospho-CoA_kin"/>
</dbReference>
<keyword evidence="1 6" id="KW-0808">Transferase</keyword>
<feature type="binding site" evidence="6">
    <location>
        <position position="66"/>
    </location>
    <ligand>
        <name>GTP</name>
        <dbReference type="ChEBI" id="CHEBI:37565"/>
    </ligand>
</feature>
<dbReference type="GO" id="GO:0016301">
    <property type="term" value="F:kinase activity"/>
    <property type="evidence" value="ECO:0007669"/>
    <property type="project" value="UniProtKB-KW"/>
</dbReference>
<name>A0ABZ3H403_GEOAI</name>
<evidence type="ECO:0000256" key="5">
    <source>
        <dbReference type="ARBA" id="ARBA00023134"/>
    </source>
</evidence>
<proteinExistence type="inferred from homology"/>
<comment type="catalytic activity">
    <reaction evidence="6">
        <text>3'-dephospho-CoA + GTP = GDP + CoA + H(+)</text>
        <dbReference type="Rhea" id="RHEA:61156"/>
        <dbReference type="ChEBI" id="CHEBI:15378"/>
        <dbReference type="ChEBI" id="CHEBI:37565"/>
        <dbReference type="ChEBI" id="CHEBI:57287"/>
        <dbReference type="ChEBI" id="CHEBI:57328"/>
        <dbReference type="ChEBI" id="CHEBI:58189"/>
        <dbReference type="EC" id="2.7.1.237"/>
    </reaction>
</comment>
<comment type="similarity">
    <text evidence="6">Belongs to the GTP-dependent DPCK family.</text>
</comment>
<comment type="pathway">
    <text evidence="6">Cofactor biosynthesis; coenzyme A biosynthesis.</text>
</comment>
<dbReference type="PIRSF" id="PIRSF006533">
    <property type="entry name" value="UCP006533"/>
    <property type="match status" value="1"/>
</dbReference>
<comment type="function">
    <text evidence="6">Catalyzes the GTP-dependent phosphorylation of the 3'-hydroxyl group of dephosphocoenzyme A to form coenzyme A (CoA).</text>
</comment>
<feature type="binding site" evidence="6">
    <location>
        <position position="45"/>
    </location>
    <ligand>
        <name>GTP</name>
        <dbReference type="ChEBI" id="CHEBI:37565"/>
    </ligand>
</feature>
<feature type="binding site" evidence="6">
    <location>
        <position position="47"/>
    </location>
    <ligand>
        <name>GTP</name>
        <dbReference type="ChEBI" id="CHEBI:37565"/>
    </ligand>
</feature>
<comment type="caution">
    <text evidence="6">Lacks conserved residue(s) required for the propagation of feature annotation.</text>
</comment>
<reference evidence="7 8" key="1">
    <citation type="submission" date="2021-11" db="EMBL/GenBank/DDBJ databases">
        <title>Whole genome of Geoglobus acetivorans.</title>
        <authorList>
            <person name="Liu D."/>
        </authorList>
    </citation>
    <scope>NUCLEOTIDE SEQUENCE [LARGE SCALE GENOMIC DNA]</scope>
    <source>
        <strain evidence="7 8">SBH6</strain>
    </source>
</reference>
<dbReference type="Proteomes" id="UP001492541">
    <property type="component" value="Chromosome"/>
</dbReference>
<keyword evidence="3 6" id="KW-0418">Kinase</keyword>
<keyword evidence="4 6" id="KW-0173">Coenzyme A biosynthesis</keyword>
<dbReference type="PANTHER" id="PTHR40732">
    <property type="entry name" value="UPF0218 PROTEIN TK1697"/>
    <property type="match status" value="1"/>
</dbReference>
<evidence type="ECO:0000256" key="4">
    <source>
        <dbReference type="ARBA" id="ARBA00022993"/>
    </source>
</evidence>
<evidence type="ECO:0000256" key="1">
    <source>
        <dbReference type="ARBA" id="ARBA00022679"/>
    </source>
</evidence>
<dbReference type="Pfam" id="PF04019">
    <property type="entry name" value="DUF359"/>
    <property type="match status" value="1"/>
</dbReference>
<protein>
    <recommendedName>
        <fullName evidence="6">GTP-dependent dephospho-CoA kinase</fullName>
        <ecNumber evidence="6">2.7.1.237</ecNumber>
    </recommendedName>
    <alternativeName>
        <fullName evidence="6">Dephospho-coenzyme A kinase</fullName>
        <shortName evidence="6">DPCK</shortName>
    </alternativeName>
</protein>
<dbReference type="RefSeq" id="WP_193807465.1">
    <property type="nucleotide sequence ID" value="NZ_CP087714.1"/>
</dbReference>
<feature type="binding site" evidence="6">
    <location>
        <position position="126"/>
    </location>
    <ligand>
        <name>GTP</name>
        <dbReference type="ChEBI" id="CHEBI:37565"/>
    </ligand>
</feature>
<organism evidence="7 8">
    <name type="scientific">Geoglobus acetivorans</name>
    <dbReference type="NCBI Taxonomy" id="565033"/>
    <lineage>
        <taxon>Archaea</taxon>
        <taxon>Methanobacteriati</taxon>
        <taxon>Methanobacteriota</taxon>
        <taxon>Archaeoglobi</taxon>
        <taxon>Archaeoglobales</taxon>
        <taxon>Archaeoglobaceae</taxon>
        <taxon>Geoglobus</taxon>
    </lineage>
</organism>
<dbReference type="EC" id="2.7.1.237" evidence="6"/>
<keyword evidence="8" id="KW-1185">Reference proteome</keyword>
<evidence type="ECO:0000256" key="6">
    <source>
        <dbReference type="HAMAP-Rule" id="MF_00590"/>
    </source>
</evidence>
<keyword evidence="2 6" id="KW-0547">Nucleotide-binding</keyword>
<feature type="binding site" evidence="6">
    <location>
        <position position="46"/>
    </location>
    <ligand>
        <name>GTP</name>
        <dbReference type="ChEBI" id="CHEBI:37565"/>
    </ligand>
</feature>
<dbReference type="EMBL" id="CP087714">
    <property type="protein sequence ID" value="XAT63450.1"/>
    <property type="molecule type" value="Genomic_DNA"/>
</dbReference>
<evidence type="ECO:0000313" key="7">
    <source>
        <dbReference type="EMBL" id="XAT63450.1"/>
    </source>
</evidence>
<evidence type="ECO:0000256" key="3">
    <source>
        <dbReference type="ARBA" id="ARBA00022777"/>
    </source>
</evidence>
<evidence type="ECO:0000313" key="8">
    <source>
        <dbReference type="Proteomes" id="UP001492541"/>
    </source>
</evidence>
<dbReference type="GeneID" id="90449899"/>
<gene>
    <name evidence="7" type="ORF">LPQ35_09360</name>
</gene>
<sequence>MLRITEEHRKILSVPRGKLYTGRGPELVREIQEIKDAHFFAAIGDLVTLFSFQAGFLPDLAVVDFKTERKELEDAITTEIIDFMRKEGYEILEVTNPQGHISEELVEALKHGVERRRTCIIVDGEEDMAALPLSVLLPENSVIIYGVPSKGIAAYVVSGEDKILISKMVEEMEEVGNDRVKKMLLEVR</sequence>
<feature type="binding site" evidence="6">
    <location>
        <position position="64"/>
    </location>
    <ligand>
        <name>GTP</name>
        <dbReference type="ChEBI" id="CHEBI:37565"/>
    </ligand>
</feature>
<keyword evidence="5 6" id="KW-0342">GTP-binding</keyword>
<dbReference type="HAMAP" id="MF_00590">
    <property type="entry name" value="Dephospho_CoA_kinase_GTP_dep"/>
    <property type="match status" value="1"/>
</dbReference>